<dbReference type="GO" id="GO:0005737">
    <property type="term" value="C:cytoplasm"/>
    <property type="evidence" value="ECO:0007669"/>
    <property type="project" value="UniProtKB-SubCell"/>
</dbReference>
<dbReference type="AlphaFoldDB" id="A0A1H8QST8"/>
<comment type="function">
    <text evidence="10">Plays an important role in bacterial chemotaxis signal transduction pathway by accelerating the dephosphorylation of phosphorylated CheY (CheY-P).</text>
</comment>
<dbReference type="GO" id="GO:0006935">
    <property type="term" value="P:chemotaxis"/>
    <property type="evidence" value="ECO:0007669"/>
    <property type="project" value="UniProtKB-KW"/>
</dbReference>
<dbReference type="GO" id="GO:0009288">
    <property type="term" value="C:bacterial-type flagellum"/>
    <property type="evidence" value="ECO:0007669"/>
    <property type="project" value="InterPro"/>
</dbReference>
<evidence type="ECO:0000256" key="7">
    <source>
        <dbReference type="ARBA" id="ARBA00022801"/>
    </source>
</evidence>
<dbReference type="RefSeq" id="WP_091640019.1">
    <property type="nucleotide sequence ID" value="NZ_FOEG01000001.1"/>
</dbReference>
<dbReference type="GO" id="GO:0004721">
    <property type="term" value="F:phosphoprotein phosphatase activity"/>
    <property type="evidence" value="ECO:0007669"/>
    <property type="project" value="UniProtKB-KW"/>
</dbReference>
<evidence type="ECO:0000256" key="2">
    <source>
        <dbReference type="ARBA" id="ARBA00005908"/>
    </source>
</evidence>
<name>A0A1H8QST8_9GAMM</name>
<feature type="site" description="Enhances dephosphorylation of CheY-P" evidence="11">
    <location>
        <position position="176"/>
    </location>
</feature>
<keyword evidence="4 10" id="KW-0963">Cytoplasm</keyword>
<evidence type="ECO:0000256" key="9">
    <source>
        <dbReference type="ARBA" id="ARBA00029599"/>
    </source>
</evidence>
<keyword evidence="14" id="KW-1185">Reference proteome</keyword>
<comment type="similarity">
    <text evidence="2 10">Belongs to the CheZ family.</text>
</comment>
<evidence type="ECO:0000256" key="1">
    <source>
        <dbReference type="ARBA" id="ARBA00004496"/>
    </source>
</evidence>
<dbReference type="SUPFAM" id="SSF75708">
    <property type="entry name" value="Chemotaxis phosphatase CheZ"/>
    <property type="match status" value="1"/>
</dbReference>
<dbReference type="GO" id="GO:0097588">
    <property type="term" value="P:archaeal or bacterial-type flagellum-dependent cell motility"/>
    <property type="evidence" value="ECO:0007669"/>
    <property type="project" value="UniProtKB-KW"/>
</dbReference>
<dbReference type="InterPro" id="IPR050992">
    <property type="entry name" value="CheZ_family_phosphatases"/>
</dbReference>
<dbReference type="STRING" id="406100.SAMN04488052_101750"/>
<evidence type="ECO:0000256" key="6">
    <source>
        <dbReference type="ARBA" id="ARBA00022779"/>
    </source>
</evidence>
<comment type="subcellular location">
    <subcellularLocation>
        <location evidence="1 10">Cytoplasm</location>
    </subcellularLocation>
</comment>
<dbReference type="EMBL" id="FOEG01000001">
    <property type="protein sequence ID" value="SEO57001.1"/>
    <property type="molecule type" value="Genomic_DNA"/>
</dbReference>
<comment type="subunit">
    <text evidence="10">Homodimer.</text>
</comment>
<dbReference type="InterPro" id="IPR007439">
    <property type="entry name" value="Chemotax_Pase_CheZ"/>
</dbReference>
<sequence>MTDGSQDLAAYEAKARELLSSIEAGDGEAVGEALDELTRLRETELFREVGKLTRELHEALKSFRLDGRLSDIAVSEIPDAHQRLNHVIELTENSAHRTLTALEESLETLSGISSDGKTLAAEWKRFRSRQLSATEFRGLGQRLDQFFERLETEGDAIQEKLTDALMAQDYQDLTGQIIRRVMDLVREVEDGLVSLISISAPRQTQGKATEDGKSADKNTEDAMKLEGPQVPGQESDSAVSGQDEVDDLLSSLGF</sequence>
<accession>A0A1H8QST8</accession>
<evidence type="ECO:0000256" key="5">
    <source>
        <dbReference type="ARBA" id="ARBA00022500"/>
    </source>
</evidence>
<feature type="region of interest" description="Disordered" evidence="12">
    <location>
        <begin position="201"/>
        <end position="254"/>
    </location>
</feature>
<dbReference type="EC" id="3.1.3.-" evidence="10"/>
<feature type="compositionally biased region" description="Basic and acidic residues" evidence="12">
    <location>
        <begin position="208"/>
        <end position="224"/>
    </location>
</feature>
<evidence type="ECO:0000256" key="10">
    <source>
        <dbReference type="PIRNR" id="PIRNR002884"/>
    </source>
</evidence>
<keyword evidence="7 10" id="KW-0378">Hydrolase</keyword>
<keyword evidence="6 10" id="KW-0283">Flagellar rotation</keyword>
<organism evidence="13 14">
    <name type="scientific">Aquisalimonas asiatica</name>
    <dbReference type="NCBI Taxonomy" id="406100"/>
    <lineage>
        <taxon>Bacteria</taxon>
        <taxon>Pseudomonadati</taxon>
        <taxon>Pseudomonadota</taxon>
        <taxon>Gammaproteobacteria</taxon>
        <taxon>Chromatiales</taxon>
        <taxon>Ectothiorhodospiraceae</taxon>
        <taxon>Aquisalimonas</taxon>
    </lineage>
</organism>
<dbReference type="Proteomes" id="UP000199657">
    <property type="component" value="Unassembled WGS sequence"/>
</dbReference>
<dbReference type="GO" id="GO:0050920">
    <property type="term" value="P:regulation of chemotaxis"/>
    <property type="evidence" value="ECO:0007669"/>
    <property type="project" value="InterPro"/>
</dbReference>
<evidence type="ECO:0000256" key="3">
    <source>
        <dbReference type="ARBA" id="ARBA00018484"/>
    </source>
</evidence>
<dbReference type="Gene3D" id="1.10.287.500">
    <property type="entry name" value="Helix hairpin bin"/>
    <property type="match status" value="1"/>
</dbReference>
<dbReference type="OrthoDB" id="9773007at2"/>
<dbReference type="PIRSF" id="PIRSF002884">
    <property type="entry name" value="CheZ"/>
    <property type="match status" value="1"/>
</dbReference>
<evidence type="ECO:0000256" key="12">
    <source>
        <dbReference type="SAM" id="MobiDB-lite"/>
    </source>
</evidence>
<evidence type="ECO:0000256" key="4">
    <source>
        <dbReference type="ARBA" id="ARBA00022490"/>
    </source>
</evidence>
<reference evidence="13 14" key="1">
    <citation type="submission" date="2016-10" db="EMBL/GenBank/DDBJ databases">
        <authorList>
            <person name="de Groot N.N."/>
        </authorList>
    </citation>
    <scope>NUCLEOTIDE SEQUENCE [LARGE SCALE GENOMIC DNA]</scope>
    <source>
        <strain evidence="13 14">CGMCC 1.6291</strain>
    </source>
</reference>
<evidence type="ECO:0000256" key="11">
    <source>
        <dbReference type="PIRSR" id="PIRSR002884-1"/>
    </source>
</evidence>
<evidence type="ECO:0000313" key="13">
    <source>
        <dbReference type="EMBL" id="SEO57001.1"/>
    </source>
</evidence>
<dbReference type="PANTHER" id="PTHR43693:SF1">
    <property type="entry name" value="PROTEIN PHOSPHATASE CHEZ"/>
    <property type="match status" value="1"/>
</dbReference>
<dbReference type="PANTHER" id="PTHR43693">
    <property type="entry name" value="PROTEIN PHOSPHATASE CHEZ"/>
    <property type="match status" value="1"/>
</dbReference>
<evidence type="ECO:0000256" key="8">
    <source>
        <dbReference type="ARBA" id="ARBA00022912"/>
    </source>
</evidence>
<dbReference type="Pfam" id="PF04344">
    <property type="entry name" value="CheZ"/>
    <property type="match status" value="1"/>
</dbReference>
<proteinExistence type="inferred from homology"/>
<gene>
    <name evidence="13" type="ORF">SAMN04488052_101750</name>
</gene>
<evidence type="ECO:0000313" key="14">
    <source>
        <dbReference type="Proteomes" id="UP000199657"/>
    </source>
</evidence>
<protein>
    <recommendedName>
        <fullName evidence="3 10">Protein phosphatase CheZ</fullName>
        <ecNumber evidence="10">3.1.3.-</ecNumber>
    </recommendedName>
    <alternativeName>
        <fullName evidence="9 10">Chemotaxis protein CheZ</fullName>
    </alternativeName>
</protein>
<keyword evidence="8 10" id="KW-0904">Protein phosphatase</keyword>
<keyword evidence="5 10" id="KW-0145">Chemotaxis</keyword>